<evidence type="ECO:0000313" key="4">
    <source>
        <dbReference type="Proteomes" id="UP001597413"/>
    </source>
</evidence>
<comment type="similarity">
    <text evidence="1 2">Belongs to the UPF0145 family.</text>
</comment>
<keyword evidence="4" id="KW-1185">Reference proteome</keyword>
<dbReference type="RefSeq" id="WP_377385683.1">
    <property type="nucleotide sequence ID" value="NZ_JBHUIX010000001.1"/>
</dbReference>
<dbReference type="EMBL" id="JBHUIX010000001">
    <property type="protein sequence ID" value="MFD2172603.1"/>
    <property type="molecule type" value="Genomic_DNA"/>
</dbReference>
<sequence>MTTETAHDLPVDERLGILTAEYVVGLNIFRDIAAAVRDTFGGRSETMQRGLREAREAALDDLRAQAVQLGADAVVAVDLDYSEISGGGKSMLFLVASGTAVKLSQV</sequence>
<reference evidence="4" key="1">
    <citation type="journal article" date="2019" name="Int. J. Syst. Evol. Microbiol.">
        <title>The Global Catalogue of Microorganisms (GCM) 10K type strain sequencing project: providing services to taxonomists for standard genome sequencing and annotation.</title>
        <authorList>
            <consortium name="The Broad Institute Genomics Platform"/>
            <consortium name="The Broad Institute Genome Sequencing Center for Infectious Disease"/>
            <person name="Wu L."/>
            <person name="Ma J."/>
        </authorList>
    </citation>
    <scope>NUCLEOTIDE SEQUENCE [LARGE SCALE GENOMIC DNA]</scope>
    <source>
        <strain evidence="4">CCUG 55131</strain>
    </source>
</reference>
<dbReference type="InterPro" id="IPR035439">
    <property type="entry name" value="UPF0145_dom_sf"/>
</dbReference>
<evidence type="ECO:0000256" key="1">
    <source>
        <dbReference type="ARBA" id="ARBA00010751"/>
    </source>
</evidence>
<dbReference type="Proteomes" id="UP001597413">
    <property type="component" value="Unassembled WGS sequence"/>
</dbReference>
<evidence type="ECO:0000256" key="2">
    <source>
        <dbReference type="HAMAP-Rule" id="MF_00338"/>
    </source>
</evidence>
<proteinExistence type="inferred from homology"/>
<dbReference type="Gene3D" id="3.30.110.70">
    <property type="entry name" value="Hypothetical protein apc22750. Chain B"/>
    <property type="match status" value="1"/>
</dbReference>
<dbReference type="InterPro" id="IPR002765">
    <property type="entry name" value="UPF0145_YbjQ-like"/>
</dbReference>
<dbReference type="SUPFAM" id="SSF117782">
    <property type="entry name" value="YbjQ-like"/>
    <property type="match status" value="1"/>
</dbReference>
<protein>
    <recommendedName>
        <fullName evidence="2">UPF0145 protein ACFSM0_00725</fullName>
    </recommendedName>
</protein>
<evidence type="ECO:0000313" key="3">
    <source>
        <dbReference type="EMBL" id="MFD2172603.1"/>
    </source>
</evidence>
<dbReference type="Pfam" id="PF01906">
    <property type="entry name" value="YbjQ_1"/>
    <property type="match status" value="1"/>
</dbReference>
<name>A0ABW5A5A6_9RHOB</name>
<gene>
    <name evidence="3" type="ORF">ACFSM0_00725</name>
</gene>
<dbReference type="HAMAP" id="MF_00338">
    <property type="entry name" value="UPF0145"/>
    <property type="match status" value="1"/>
</dbReference>
<dbReference type="PANTHER" id="PTHR34068">
    <property type="entry name" value="UPF0145 PROTEIN YBJQ"/>
    <property type="match status" value="1"/>
</dbReference>
<accession>A0ABW5A5A6</accession>
<dbReference type="PANTHER" id="PTHR34068:SF1">
    <property type="entry name" value="UPF0145 PROTEIN YBJQ"/>
    <property type="match status" value="1"/>
</dbReference>
<organism evidence="3 4">
    <name type="scientific">Rhodobacter lacus</name>
    <dbReference type="NCBI Taxonomy" id="1641972"/>
    <lineage>
        <taxon>Bacteria</taxon>
        <taxon>Pseudomonadati</taxon>
        <taxon>Pseudomonadota</taxon>
        <taxon>Alphaproteobacteria</taxon>
        <taxon>Rhodobacterales</taxon>
        <taxon>Rhodobacter group</taxon>
        <taxon>Rhodobacter</taxon>
    </lineage>
</organism>
<comment type="caution">
    <text evidence="3">The sequence shown here is derived from an EMBL/GenBank/DDBJ whole genome shotgun (WGS) entry which is preliminary data.</text>
</comment>